<reference evidence="2 3" key="1">
    <citation type="submission" date="2018-11" db="EMBL/GenBank/DDBJ databases">
        <title>Draft genome sequence of Gordonia sp. RS15-1S isolated from rice stems.</title>
        <authorList>
            <person name="Muangham S."/>
        </authorList>
    </citation>
    <scope>NUCLEOTIDE SEQUENCE [LARGE SCALE GENOMIC DNA]</scope>
    <source>
        <strain evidence="2 3">RS15-1S</strain>
    </source>
</reference>
<dbReference type="GO" id="GO:0046872">
    <property type="term" value="F:metal ion binding"/>
    <property type="evidence" value="ECO:0007669"/>
    <property type="project" value="InterPro"/>
</dbReference>
<dbReference type="InterPro" id="IPR017520">
    <property type="entry name" value="CHP03086"/>
</dbReference>
<feature type="domain" description="Mycothiol-dependent maleylpyruvate isomerase metal-binding" evidence="1">
    <location>
        <begin position="15"/>
        <end position="128"/>
    </location>
</feature>
<dbReference type="InterPro" id="IPR024344">
    <property type="entry name" value="MDMPI_metal-binding"/>
</dbReference>
<dbReference type="NCBIfam" id="TIGR03086">
    <property type="entry name" value="TIGR03086 family metal-binding protein"/>
    <property type="match status" value="1"/>
</dbReference>
<comment type="caution">
    <text evidence="2">The sequence shown here is derived from an EMBL/GenBank/DDBJ whole genome shotgun (WGS) entry which is preliminary data.</text>
</comment>
<dbReference type="Proteomes" id="UP000267536">
    <property type="component" value="Unassembled WGS sequence"/>
</dbReference>
<dbReference type="Pfam" id="PF11716">
    <property type="entry name" value="MDMPI_N"/>
    <property type="match status" value="1"/>
</dbReference>
<evidence type="ECO:0000313" key="3">
    <source>
        <dbReference type="Proteomes" id="UP000267536"/>
    </source>
</evidence>
<dbReference type="NCBIfam" id="TIGR03083">
    <property type="entry name" value="maleylpyruvate isomerase family mycothiol-dependent enzyme"/>
    <property type="match status" value="1"/>
</dbReference>
<name>A0A3N4GTQ0_9ACTN</name>
<evidence type="ECO:0000313" key="2">
    <source>
        <dbReference type="EMBL" id="RPA65705.1"/>
    </source>
</evidence>
<dbReference type="AlphaFoldDB" id="A0A3N4GTQ0"/>
<dbReference type="OrthoDB" id="5185819at2"/>
<accession>A0A3N4GTQ0</accession>
<evidence type="ECO:0000259" key="1">
    <source>
        <dbReference type="Pfam" id="PF11716"/>
    </source>
</evidence>
<organism evidence="2 3">
    <name type="scientific">Gordonia oryzae</name>
    <dbReference type="NCBI Taxonomy" id="2487349"/>
    <lineage>
        <taxon>Bacteria</taxon>
        <taxon>Bacillati</taxon>
        <taxon>Actinomycetota</taxon>
        <taxon>Actinomycetes</taxon>
        <taxon>Mycobacteriales</taxon>
        <taxon>Gordoniaceae</taxon>
        <taxon>Gordonia</taxon>
    </lineage>
</organism>
<dbReference type="InterPro" id="IPR017517">
    <property type="entry name" value="Maleyloyr_isom"/>
</dbReference>
<dbReference type="InterPro" id="IPR034660">
    <property type="entry name" value="DinB/YfiT-like"/>
</dbReference>
<proteinExistence type="predicted"/>
<dbReference type="SUPFAM" id="SSF109854">
    <property type="entry name" value="DinB/YfiT-like putative metalloenzymes"/>
    <property type="match status" value="1"/>
</dbReference>
<dbReference type="RefSeq" id="WP_123925483.1">
    <property type="nucleotide sequence ID" value="NZ_JBPSDP010000009.1"/>
</dbReference>
<dbReference type="EMBL" id="RKMH01000002">
    <property type="protein sequence ID" value="RPA65705.1"/>
    <property type="molecule type" value="Genomic_DNA"/>
</dbReference>
<keyword evidence="3" id="KW-1185">Reference proteome</keyword>
<gene>
    <name evidence="2" type="ORF">EF294_02880</name>
</gene>
<protein>
    <submittedName>
        <fullName evidence="2">TIGR03086 family protein</fullName>
    </submittedName>
</protein>
<sequence>MSRGLAELCASDRHRDVAAGFAEHAAAVKDWDAPTPVDGWVARDVVAHLVDWFAAFLAAGDVELPAGPQVADDPAAAWDARRAAVQQFLDGPEAETAFTHPMVGELRLADAIDRFYTTDIFLHTWDLATAAGRDPQLDTDFAAQVHSGMQGIEDMLRSSGQYGPAVPVPADADPVTRLAGFIGRDPAWRPIG</sequence>